<organism evidence="1 2">
    <name type="scientific">Durusdinium trenchii</name>
    <dbReference type="NCBI Taxonomy" id="1381693"/>
    <lineage>
        <taxon>Eukaryota</taxon>
        <taxon>Sar</taxon>
        <taxon>Alveolata</taxon>
        <taxon>Dinophyceae</taxon>
        <taxon>Suessiales</taxon>
        <taxon>Symbiodiniaceae</taxon>
        <taxon>Durusdinium</taxon>
    </lineage>
</organism>
<dbReference type="Proteomes" id="UP001642484">
    <property type="component" value="Unassembled WGS sequence"/>
</dbReference>
<evidence type="ECO:0000313" key="1">
    <source>
        <dbReference type="EMBL" id="CAK9090454.1"/>
    </source>
</evidence>
<evidence type="ECO:0000313" key="2">
    <source>
        <dbReference type="Proteomes" id="UP001642484"/>
    </source>
</evidence>
<protein>
    <submittedName>
        <fullName evidence="1">Uncharacterized protein</fullName>
    </submittedName>
</protein>
<name>A0ABP0QR71_9DINO</name>
<accession>A0ABP0QR71</accession>
<dbReference type="EMBL" id="CAXAMN010024851">
    <property type="protein sequence ID" value="CAK9090454.1"/>
    <property type="molecule type" value="Genomic_DNA"/>
</dbReference>
<proteinExistence type="predicted"/>
<comment type="caution">
    <text evidence="1">The sequence shown here is derived from an EMBL/GenBank/DDBJ whole genome shotgun (WGS) entry which is preliminary data.</text>
</comment>
<gene>
    <name evidence="1" type="ORF">CCMP2556_LOCUS43466</name>
</gene>
<keyword evidence="2" id="KW-1185">Reference proteome</keyword>
<reference evidence="1 2" key="1">
    <citation type="submission" date="2024-02" db="EMBL/GenBank/DDBJ databases">
        <authorList>
            <person name="Chen Y."/>
            <person name="Shah S."/>
            <person name="Dougan E. K."/>
            <person name="Thang M."/>
            <person name="Chan C."/>
        </authorList>
    </citation>
    <scope>NUCLEOTIDE SEQUENCE [LARGE SCALE GENOMIC DNA]</scope>
</reference>
<sequence length="424" mass="47997">MLGRYDVDSSNCFGAFKLMVAKQLMIKIVRTALDPAVAAIPHEMEVGKADFTTEDGREVLIDALINSALCSAPGMMETDPCDLPRRYADGICPKALEQKASYVTVIRDWTGNMINFATTSGIPQQLVDQASNALPRRYDPDDSDVFLLIKGYVSLACSLDDDRKEVLREIAEYLNDNYQQYEDETDTVTKPTGSIADRLTARMEEAMSSTFNFNSVAEMVAMNAQPIIQSIPQSSKEFYLSPWSFDFSEKSKYGENGRFPTNLQYKAHFQSFLRSGYEASREPIDVRFREGGDGTIEPFSVQFVDGQNKMLIIQSILALVELCDDIKEADVDADKDFARVLASFRHVKCNFKKHQRAEQYIYESLSLANRRSEKVKPSCLDYVLIFREAARIKRESNPHMSLRDCVWGPVAEYNKTVPKDWVRG</sequence>